<evidence type="ECO:0000313" key="3">
    <source>
        <dbReference type="Proteomes" id="UP000499080"/>
    </source>
</evidence>
<proteinExistence type="predicted"/>
<dbReference type="AlphaFoldDB" id="A0A4Y2BVZ5"/>
<sequence length="166" mass="19080">MTDYAWRDVTETIKNCFIKEGFSKNKTSSETEEVDSNKHSIGEGEINPEQWASIQKNCNTSISFEDFLDVDNEHQTCSTMTDKEIVVNINAEISDEENEELDQLEYEKATVKEAKKAVELLQSFIESIKNIGTELFGTISTLEKTVQLQKDSARWQTSIKDFFFRN</sequence>
<accession>A0A4Y2BVZ5</accession>
<dbReference type="OrthoDB" id="125347at2759"/>
<keyword evidence="3" id="KW-1185">Reference proteome</keyword>
<dbReference type="EMBL" id="BGPR01000114">
    <property type="protein sequence ID" value="GBL95747.1"/>
    <property type="molecule type" value="Genomic_DNA"/>
</dbReference>
<feature type="region of interest" description="Disordered" evidence="1">
    <location>
        <begin position="27"/>
        <end position="47"/>
    </location>
</feature>
<comment type="caution">
    <text evidence="2">The sequence shown here is derived from an EMBL/GenBank/DDBJ whole genome shotgun (WGS) entry which is preliminary data.</text>
</comment>
<organism evidence="2 3">
    <name type="scientific">Araneus ventricosus</name>
    <name type="common">Orbweaver spider</name>
    <name type="synonym">Epeira ventricosa</name>
    <dbReference type="NCBI Taxonomy" id="182803"/>
    <lineage>
        <taxon>Eukaryota</taxon>
        <taxon>Metazoa</taxon>
        <taxon>Ecdysozoa</taxon>
        <taxon>Arthropoda</taxon>
        <taxon>Chelicerata</taxon>
        <taxon>Arachnida</taxon>
        <taxon>Araneae</taxon>
        <taxon>Araneomorphae</taxon>
        <taxon>Entelegynae</taxon>
        <taxon>Araneoidea</taxon>
        <taxon>Araneidae</taxon>
        <taxon>Araneus</taxon>
    </lineage>
</organism>
<reference evidence="2 3" key="1">
    <citation type="journal article" date="2019" name="Sci. Rep.">
        <title>Orb-weaving spider Araneus ventricosus genome elucidates the spidroin gene catalogue.</title>
        <authorList>
            <person name="Kono N."/>
            <person name="Nakamura H."/>
            <person name="Ohtoshi R."/>
            <person name="Moran D.A.P."/>
            <person name="Shinohara A."/>
            <person name="Yoshida Y."/>
            <person name="Fujiwara M."/>
            <person name="Mori M."/>
            <person name="Tomita M."/>
            <person name="Arakawa K."/>
        </authorList>
    </citation>
    <scope>NUCLEOTIDE SEQUENCE [LARGE SCALE GENOMIC DNA]</scope>
</reference>
<feature type="compositionally biased region" description="Basic and acidic residues" evidence="1">
    <location>
        <begin position="27"/>
        <end position="42"/>
    </location>
</feature>
<protein>
    <submittedName>
        <fullName evidence="2">Uncharacterized protein</fullName>
    </submittedName>
</protein>
<dbReference type="Proteomes" id="UP000499080">
    <property type="component" value="Unassembled WGS sequence"/>
</dbReference>
<gene>
    <name evidence="2" type="ORF">AVEN_687_1</name>
</gene>
<name>A0A4Y2BVZ5_ARAVE</name>
<evidence type="ECO:0000313" key="2">
    <source>
        <dbReference type="EMBL" id="GBL95747.1"/>
    </source>
</evidence>
<evidence type="ECO:0000256" key="1">
    <source>
        <dbReference type="SAM" id="MobiDB-lite"/>
    </source>
</evidence>